<protein>
    <recommendedName>
        <fullName evidence="2">F-box domain-containing protein</fullName>
    </recommendedName>
</protein>
<keyword evidence="4" id="KW-1185">Reference proteome</keyword>
<dbReference type="AlphaFoldDB" id="A0AAN9KV82"/>
<accession>A0AAN9KV82</accession>
<dbReference type="InterPro" id="IPR053781">
    <property type="entry name" value="F-box_AtFBL13-like"/>
</dbReference>
<feature type="domain" description="F-box" evidence="2">
    <location>
        <begin position="145"/>
        <end position="178"/>
    </location>
</feature>
<dbReference type="Gene3D" id="1.20.1280.50">
    <property type="match status" value="1"/>
</dbReference>
<dbReference type="PANTHER" id="PTHR31293">
    <property type="entry name" value="RNI-LIKE SUPERFAMILY PROTEIN"/>
    <property type="match status" value="1"/>
</dbReference>
<name>A0AAN9KV82_CANGL</name>
<dbReference type="EMBL" id="JAYMYQ010000006">
    <property type="protein sequence ID" value="KAK7324475.1"/>
    <property type="molecule type" value="Genomic_DNA"/>
</dbReference>
<gene>
    <name evidence="3" type="ORF">VNO77_28044</name>
</gene>
<dbReference type="Proteomes" id="UP001367508">
    <property type="component" value="Unassembled WGS sequence"/>
</dbReference>
<dbReference type="InterPro" id="IPR055294">
    <property type="entry name" value="FBL60-like"/>
</dbReference>
<organism evidence="3 4">
    <name type="scientific">Canavalia gladiata</name>
    <name type="common">Sword bean</name>
    <name type="synonym">Dolichos gladiatus</name>
    <dbReference type="NCBI Taxonomy" id="3824"/>
    <lineage>
        <taxon>Eukaryota</taxon>
        <taxon>Viridiplantae</taxon>
        <taxon>Streptophyta</taxon>
        <taxon>Embryophyta</taxon>
        <taxon>Tracheophyta</taxon>
        <taxon>Spermatophyta</taxon>
        <taxon>Magnoliopsida</taxon>
        <taxon>eudicotyledons</taxon>
        <taxon>Gunneridae</taxon>
        <taxon>Pentapetalae</taxon>
        <taxon>rosids</taxon>
        <taxon>fabids</taxon>
        <taxon>Fabales</taxon>
        <taxon>Fabaceae</taxon>
        <taxon>Papilionoideae</taxon>
        <taxon>50 kb inversion clade</taxon>
        <taxon>NPAAA clade</taxon>
        <taxon>indigoferoid/millettioid clade</taxon>
        <taxon>Phaseoleae</taxon>
        <taxon>Canavalia</taxon>
    </lineage>
</organism>
<sequence length="464" mass="52127">MESSGSTVTGTSSTCKQKHLKRQNKNEVAQSITLKAFLLESVITKQVIVAMVTYQSISSYFLLLDPSSAHNATLDDIILKQYGKNRDPETVLRAFVLLKQFNQVKYLKSEGSEAIVTKMESGSSTRKEKLPKRQKAKEGGEDIVSKLPKSFISHILSFLPTKDAVRTSVLSKKWIYRWTSITNLDLDDSVFYSPKRKTGGKQCFVNFVYRALLLTKSSSVESFSLVITNKYDASLVNTWISSILNRSVKILHVESHFVLRFNAYTSHSLFNSELSGIVFTLESSISSEDVTLSLPILKVFETINCTWLNAKGVTLKAPLLESIFIEQDPESIPYELHYWPIKISALRLTEFTFYSYDYISQRVVLLDPSSAHNASANIILNRCEKNRVSETGFLVAQLLKQLSEVKFLKFVVSEVLALLQLNDAILPVFGMLSHLELGLVTAEVLLALLLRSPILKTLVFEVGN</sequence>
<evidence type="ECO:0000313" key="4">
    <source>
        <dbReference type="Proteomes" id="UP001367508"/>
    </source>
</evidence>
<dbReference type="PANTHER" id="PTHR31293:SF12">
    <property type="entry name" value="RNI-LIKE SUPERFAMILY PROTEIN"/>
    <property type="match status" value="1"/>
</dbReference>
<comment type="caution">
    <text evidence="3">The sequence shown here is derived from an EMBL/GenBank/DDBJ whole genome shotgun (WGS) entry which is preliminary data.</text>
</comment>
<feature type="region of interest" description="Disordered" evidence="1">
    <location>
        <begin position="1"/>
        <end position="20"/>
    </location>
</feature>
<feature type="region of interest" description="Disordered" evidence="1">
    <location>
        <begin position="118"/>
        <end position="140"/>
    </location>
</feature>
<evidence type="ECO:0000313" key="3">
    <source>
        <dbReference type="EMBL" id="KAK7324475.1"/>
    </source>
</evidence>
<dbReference type="InterPro" id="IPR001810">
    <property type="entry name" value="F-box_dom"/>
</dbReference>
<dbReference type="InterPro" id="IPR036047">
    <property type="entry name" value="F-box-like_dom_sf"/>
</dbReference>
<evidence type="ECO:0000259" key="2">
    <source>
        <dbReference type="Pfam" id="PF00646"/>
    </source>
</evidence>
<reference evidence="3 4" key="1">
    <citation type="submission" date="2024-01" db="EMBL/GenBank/DDBJ databases">
        <title>The genomes of 5 underutilized Papilionoideae crops provide insights into root nodulation and disease resistanc.</title>
        <authorList>
            <person name="Jiang F."/>
        </authorList>
    </citation>
    <scope>NUCLEOTIDE SEQUENCE [LARGE SCALE GENOMIC DNA]</scope>
    <source>
        <strain evidence="3">LVBAO_FW01</strain>
        <tissue evidence="3">Leaves</tissue>
    </source>
</reference>
<proteinExistence type="predicted"/>
<evidence type="ECO:0000256" key="1">
    <source>
        <dbReference type="SAM" id="MobiDB-lite"/>
    </source>
</evidence>
<feature type="compositionally biased region" description="Low complexity" evidence="1">
    <location>
        <begin position="1"/>
        <end position="14"/>
    </location>
</feature>
<dbReference type="CDD" id="cd22160">
    <property type="entry name" value="F-box_AtFBL13-like"/>
    <property type="match status" value="1"/>
</dbReference>
<dbReference type="SUPFAM" id="SSF81383">
    <property type="entry name" value="F-box domain"/>
    <property type="match status" value="1"/>
</dbReference>
<dbReference type="Pfam" id="PF00646">
    <property type="entry name" value="F-box"/>
    <property type="match status" value="1"/>
</dbReference>